<name>A0A939LXH5_9MICO</name>
<evidence type="ECO:0000256" key="3">
    <source>
        <dbReference type="SAM" id="MobiDB-lite"/>
    </source>
</evidence>
<comment type="caution">
    <text evidence="7">The sequence shown here is derived from an EMBL/GenBank/DDBJ whole genome shotgun (WGS) entry which is preliminary data.</text>
</comment>
<dbReference type="InterPro" id="IPR011042">
    <property type="entry name" value="6-blade_b-propeller_TolB-like"/>
</dbReference>
<keyword evidence="4" id="KW-0812">Transmembrane</keyword>
<dbReference type="InterPro" id="IPR013783">
    <property type="entry name" value="Ig-like_fold"/>
</dbReference>
<evidence type="ECO:0000256" key="2">
    <source>
        <dbReference type="ARBA" id="ARBA00023326"/>
    </source>
</evidence>
<protein>
    <submittedName>
        <fullName evidence="7">Fibronectin type III domain-containing protein</fullName>
    </submittedName>
</protein>
<organism evidence="7 8">
    <name type="scientific">Leucobacter ruminantium</name>
    <dbReference type="NCBI Taxonomy" id="1289170"/>
    <lineage>
        <taxon>Bacteria</taxon>
        <taxon>Bacillati</taxon>
        <taxon>Actinomycetota</taxon>
        <taxon>Actinomycetes</taxon>
        <taxon>Micrococcales</taxon>
        <taxon>Microbacteriaceae</taxon>
        <taxon>Leucobacter</taxon>
    </lineage>
</organism>
<evidence type="ECO:0000259" key="6">
    <source>
        <dbReference type="PROSITE" id="PS50853"/>
    </source>
</evidence>
<dbReference type="GO" id="GO:0008270">
    <property type="term" value="F:zinc ion binding"/>
    <property type="evidence" value="ECO:0007669"/>
    <property type="project" value="UniProtKB-KW"/>
</dbReference>
<keyword evidence="4" id="KW-0472">Membrane</keyword>
<dbReference type="PANTHER" id="PTHR24104:SF25">
    <property type="entry name" value="PROTEIN LIN-41"/>
    <property type="match status" value="1"/>
</dbReference>
<dbReference type="PANTHER" id="PTHR24104">
    <property type="entry name" value="E3 UBIQUITIN-PROTEIN LIGASE NHLRC1-RELATED"/>
    <property type="match status" value="1"/>
</dbReference>
<keyword evidence="8" id="KW-1185">Reference proteome</keyword>
<dbReference type="InterPro" id="IPR036116">
    <property type="entry name" value="FN3_sf"/>
</dbReference>
<dbReference type="Proteomes" id="UP000664398">
    <property type="component" value="Unassembled WGS sequence"/>
</dbReference>
<gene>
    <name evidence="7" type="ORF">J4H91_14875</name>
</gene>
<sequence length="1303" mass="135303">MARRLAACGALVALVAGSLVGGGAPAAQAVIDSPSISSKPAGVTSVATTAGKARGSGLWGYAGDVKTRGASGTVFSYGVAVSPLDGSLWVTDSAKIQWTTNTLLCSLVGGTMSTPAGVCLIGRSQVLQYPLDAGADWAVGQYQANGTYAAATAGANGGVGANYASFADAAKLDGSTLPEGQFVGARGIAITDAGTAWVIDSDRGSGRNLAPGTSKAVRILNPDLSEGGSFGTDTWPSGTNWTNRHHPEAFDYAVGVAVMNNGNIVVTSQTPELLKEYQQDGTFVRNIYLNQPAGTAYASDPGYRSPYAVAVDPATGDLLVGYIDPGPGNQSFIERIDPNDCTTEAVGNPAGSSRDRCAVLDTIGLGTLANGNGDSGTSNAVTFAIRVEERTGDIYVGQRGGQLYTFASDGTPKGRFPAFGAGAGNGQVQNVRGIAFDERGFMYVTVSEGTAQTRVQIFARTPDPITGLTGAYTSAAKTEAVLTWDALATGVTADAQAPLRDYVIEQSTDGGTTWSVVSTPVGTGATETITGLNPALDYQFRVSAWNEAGNGDWAVTPLDDFAEEELEVTISGDASLTRTYEWDIEKAATNRDSLAVDPTTGEATVEYEVVTTEGGYTDANPQLNGEILVANPSATSTYTFTATVTADGTGLSCSVTDGEDRSIAPGADLTLAYTCTGSPGSDLDRTLTASVVVSDPVSDPPLDPVTASEDIEYQLNEVDRTVNVTDEALIDGAPQPVRDFGPYTWSAEGTEHTENYDLDVTVPAGDCLAVTNTAEITETGLSDSESLTACLPLDLTIEKNVFVGLERSYGWSITKELTNPDVQLDADGNASLDYRVTVTEGARTDAVWAMTGTVAVNNPNQYKSVDATVTDTVDIGGGAVCTFAGGADITLAPGETRTLSYSCTFDSEPAYSGVNTATVAWQSDAAGADRTLTEPRTAQATADVREDAWEFIEFQETVTVEDITTVDGAEQAPRTFGPYTWSAEGTAHTEDYSVDVAVDGGTCLVIDNTATLVEPGGNATTQHTLCRQLPLSIDDPGTASLTRSYDWSIAKTLTNRDEIADDSTPEQVDADYAVTVTEGGFRDSQQQLTGTVEITNPNGYRSFTVDVASTVDIAGLSCELVNATAVVIPPSSTVSLPYRCTGDPGAPALTHSVTVSGADIDTLTHDEEIAYAVTEVNRQITVEDDRYAFDPVWQIAWSAEGTEHTAEYTLGVETGAHGDVCTVFANTAQIVETGQSSSAEFSVCGTGGFGPPNPPVTPPSNGVPGLSDTGQAGLTAVAALAAALLAAGAALLVLRLRRLRSES</sequence>
<keyword evidence="1" id="KW-0326">Glycosidase</keyword>
<proteinExistence type="predicted"/>
<keyword evidence="1" id="KW-0378">Hydrolase</keyword>
<dbReference type="InterPro" id="IPR050952">
    <property type="entry name" value="TRIM-NHL_E3_ligases"/>
</dbReference>
<reference evidence="7" key="1">
    <citation type="submission" date="2021-03" db="EMBL/GenBank/DDBJ databases">
        <title>Leucobacter chromiisoli sp. nov., isolated from chromium-containing soil of chemical plant.</title>
        <authorList>
            <person name="Xu Z."/>
        </authorList>
    </citation>
    <scope>NUCLEOTIDE SEQUENCE</scope>
    <source>
        <strain evidence="7">A2</strain>
    </source>
</reference>
<feature type="signal peptide" evidence="5">
    <location>
        <begin position="1"/>
        <end position="29"/>
    </location>
</feature>
<dbReference type="SUPFAM" id="SSF63829">
    <property type="entry name" value="Calcium-dependent phosphotriesterase"/>
    <property type="match status" value="1"/>
</dbReference>
<dbReference type="SUPFAM" id="SSF49265">
    <property type="entry name" value="Fibronectin type III"/>
    <property type="match status" value="1"/>
</dbReference>
<evidence type="ECO:0000313" key="7">
    <source>
        <dbReference type="EMBL" id="MBO1806584.1"/>
    </source>
</evidence>
<keyword evidence="4" id="KW-1133">Transmembrane helix</keyword>
<keyword evidence="5" id="KW-0732">Signal</keyword>
<feature type="chain" id="PRO_5039730627" evidence="5">
    <location>
        <begin position="30"/>
        <end position="1303"/>
    </location>
</feature>
<feature type="region of interest" description="Disordered" evidence="3">
    <location>
        <begin position="1247"/>
        <end position="1267"/>
    </location>
</feature>
<dbReference type="SMART" id="SM00060">
    <property type="entry name" value="FN3"/>
    <property type="match status" value="1"/>
</dbReference>
<dbReference type="RefSeq" id="WP_208047037.1">
    <property type="nucleotide sequence ID" value="NZ_JAGDYL010000043.1"/>
</dbReference>
<dbReference type="CDD" id="cd00063">
    <property type="entry name" value="FN3"/>
    <property type="match status" value="1"/>
</dbReference>
<evidence type="ECO:0000313" key="8">
    <source>
        <dbReference type="Proteomes" id="UP000664398"/>
    </source>
</evidence>
<keyword evidence="2" id="KW-0624">Polysaccharide degradation</keyword>
<dbReference type="PROSITE" id="PS50853">
    <property type="entry name" value="FN3"/>
    <property type="match status" value="1"/>
</dbReference>
<dbReference type="GO" id="GO:0000272">
    <property type="term" value="P:polysaccharide catabolic process"/>
    <property type="evidence" value="ECO:0007669"/>
    <property type="project" value="UniProtKB-KW"/>
</dbReference>
<dbReference type="GO" id="GO:0016798">
    <property type="term" value="F:hydrolase activity, acting on glycosyl bonds"/>
    <property type="evidence" value="ECO:0007669"/>
    <property type="project" value="UniProtKB-KW"/>
</dbReference>
<feature type="domain" description="Fibronectin type-III" evidence="6">
    <location>
        <begin position="464"/>
        <end position="564"/>
    </location>
</feature>
<dbReference type="InterPro" id="IPR003961">
    <property type="entry name" value="FN3_dom"/>
</dbReference>
<evidence type="ECO:0000256" key="4">
    <source>
        <dbReference type="SAM" id="Phobius"/>
    </source>
</evidence>
<accession>A0A939LXH5</accession>
<dbReference type="EMBL" id="JAGDYL010000043">
    <property type="protein sequence ID" value="MBO1806584.1"/>
    <property type="molecule type" value="Genomic_DNA"/>
</dbReference>
<dbReference type="Gene3D" id="2.120.10.30">
    <property type="entry name" value="TolB, C-terminal domain"/>
    <property type="match status" value="1"/>
</dbReference>
<feature type="transmembrane region" description="Helical" evidence="4">
    <location>
        <begin position="1272"/>
        <end position="1294"/>
    </location>
</feature>
<evidence type="ECO:0000256" key="5">
    <source>
        <dbReference type="SAM" id="SignalP"/>
    </source>
</evidence>
<evidence type="ECO:0000256" key="1">
    <source>
        <dbReference type="ARBA" id="ARBA00023295"/>
    </source>
</evidence>
<dbReference type="Gene3D" id="2.60.40.10">
    <property type="entry name" value="Immunoglobulins"/>
    <property type="match status" value="1"/>
</dbReference>
<keyword evidence="2" id="KW-0119">Carbohydrate metabolism</keyword>